<dbReference type="AlphaFoldDB" id="A0AAN4VXV2"/>
<dbReference type="Pfam" id="PF19937">
    <property type="entry name" value="GldC-like"/>
    <property type="match status" value="1"/>
</dbReference>
<evidence type="ECO:0000313" key="2">
    <source>
        <dbReference type="Proteomes" id="UP001310022"/>
    </source>
</evidence>
<protein>
    <submittedName>
        <fullName evidence="1">Gliding motility protein GldC</fullName>
    </submittedName>
</protein>
<name>A0AAN4VXV2_9BACT</name>
<organism evidence="1 2">
    <name type="scientific">Persicobacter diffluens</name>
    <dbReference type="NCBI Taxonomy" id="981"/>
    <lineage>
        <taxon>Bacteria</taxon>
        <taxon>Pseudomonadati</taxon>
        <taxon>Bacteroidota</taxon>
        <taxon>Cytophagia</taxon>
        <taxon>Cytophagales</taxon>
        <taxon>Persicobacteraceae</taxon>
        <taxon>Persicobacter</taxon>
    </lineage>
</organism>
<proteinExistence type="predicted"/>
<dbReference type="InterPro" id="IPR019854">
    <property type="entry name" value="Motility-assoc_prot_GldC"/>
</dbReference>
<accession>A0AAN4VXV2</accession>
<comment type="caution">
    <text evidence="1">The sequence shown here is derived from an EMBL/GenBank/DDBJ whole genome shotgun (WGS) entry which is preliminary data.</text>
</comment>
<sequence length="116" mass="13373">MKKSSIKIDVELDENNVPEKILWDATDGPFDQMQETHAFSLSIWDPKQLNTLRIDLWDKEMPVDQMKRFCIDTLGGMAQTLLNSTGDEEMASDIKALADKMMRRHIEEMENGKKEA</sequence>
<keyword evidence="2" id="KW-1185">Reference proteome</keyword>
<evidence type="ECO:0000313" key="1">
    <source>
        <dbReference type="EMBL" id="GJM60795.1"/>
    </source>
</evidence>
<dbReference type="EMBL" id="BQKE01000001">
    <property type="protein sequence ID" value="GJM60795.1"/>
    <property type="molecule type" value="Genomic_DNA"/>
</dbReference>
<dbReference type="Proteomes" id="UP001310022">
    <property type="component" value="Unassembled WGS sequence"/>
</dbReference>
<gene>
    <name evidence="1" type="primary">gldC</name>
    <name evidence="1" type="ORF">PEDI_13470</name>
</gene>
<dbReference type="RefSeq" id="WP_060686151.1">
    <property type="nucleotide sequence ID" value="NZ_BQKE01000001.1"/>
</dbReference>
<dbReference type="NCBIfam" id="TIGR03515">
    <property type="entry name" value="GldC"/>
    <property type="match status" value="1"/>
</dbReference>
<reference evidence="1 2" key="1">
    <citation type="submission" date="2021-12" db="EMBL/GenBank/DDBJ databases">
        <title>Genome sequencing of bacteria with rrn-lacking chromosome and rrn-plasmid.</title>
        <authorList>
            <person name="Anda M."/>
            <person name="Iwasaki W."/>
        </authorList>
    </citation>
    <scope>NUCLEOTIDE SEQUENCE [LARGE SCALE GENOMIC DNA]</scope>
    <source>
        <strain evidence="1 2">NBRC 15940</strain>
    </source>
</reference>